<dbReference type="EMBL" id="UINC01001012">
    <property type="protein sequence ID" value="SUZ67440.1"/>
    <property type="molecule type" value="Genomic_DNA"/>
</dbReference>
<sequence>MKKILLIISIILFSCNQDTKEKLVVYQSPTCGCCSGWVSNMEQNGFNVESIKTNDMYSAKVKAGIDYTLQSCHTAFIGNYFIEGHVPSDAITKLLLENPDIKGITVPGMPAGSNVPGMETINERAEFDVLAVNHDGSTFIWKKYQ</sequence>
<organism evidence="1">
    <name type="scientific">marine metagenome</name>
    <dbReference type="NCBI Taxonomy" id="408172"/>
    <lineage>
        <taxon>unclassified sequences</taxon>
        <taxon>metagenomes</taxon>
        <taxon>ecological metagenomes</taxon>
    </lineage>
</organism>
<proteinExistence type="predicted"/>
<gene>
    <name evidence="1" type="ORF">METZ01_LOCUS20294</name>
</gene>
<dbReference type="AlphaFoldDB" id="A0A381PKF3"/>
<evidence type="ECO:0008006" key="2">
    <source>
        <dbReference type="Google" id="ProtNLM"/>
    </source>
</evidence>
<protein>
    <recommendedName>
        <fullName evidence="2">Metal-binding protein</fullName>
    </recommendedName>
</protein>
<evidence type="ECO:0000313" key="1">
    <source>
        <dbReference type="EMBL" id="SUZ67440.1"/>
    </source>
</evidence>
<name>A0A381PKF3_9ZZZZ</name>
<dbReference type="SUPFAM" id="SSF52833">
    <property type="entry name" value="Thioredoxin-like"/>
    <property type="match status" value="1"/>
</dbReference>
<dbReference type="PROSITE" id="PS51257">
    <property type="entry name" value="PROKAR_LIPOPROTEIN"/>
    <property type="match status" value="1"/>
</dbReference>
<dbReference type="Pfam" id="PF04214">
    <property type="entry name" value="DUF411"/>
    <property type="match status" value="1"/>
</dbReference>
<dbReference type="InterPro" id="IPR007332">
    <property type="entry name" value="DUF411"/>
</dbReference>
<reference evidence="1" key="1">
    <citation type="submission" date="2018-05" db="EMBL/GenBank/DDBJ databases">
        <authorList>
            <person name="Lanie J.A."/>
            <person name="Ng W.-L."/>
            <person name="Kazmierczak K.M."/>
            <person name="Andrzejewski T.M."/>
            <person name="Davidsen T.M."/>
            <person name="Wayne K.J."/>
            <person name="Tettelin H."/>
            <person name="Glass J.I."/>
            <person name="Rusch D."/>
            <person name="Podicherti R."/>
            <person name="Tsui H.-C.T."/>
            <person name="Winkler M.E."/>
        </authorList>
    </citation>
    <scope>NUCLEOTIDE SEQUENCE</scope>
</reference>
<dbReference type="InterPro" id="IPR036249">
    <property type="entry name" value="Thioredoxin-like_sf"/>
</dbReference>
<accession>A0A381PKF3</accession>